<feature type="compositionally biased region" description="Polar residues" evidence="1">
    <location>
        <begin position="1"/>
        <end position="14"/>
    </location>
</feature>
<protein>
    <recommendedName>
        <fullName evidence="4">F-box domain-containing protein</fullName>
    </recommendedName>
</protein>
<feature type="region of interest" description="Disordered" evidence="1">
    <location>
        <begin position="1"/>
        <end position="31"/>
    </location>
</feature>
<reference evidence="3" key="1">
    <citation type="journal article" date="2014" name="Proc. Natl. Acad. Sci. U.S.A.">
        <title>Extensive sampling of basidiomycete genomes demonstrates inadequacy of the white-rot/brown-rot paradigm for wood decay fungi.</title>
        <authorList>
            <person name="Riley R."/>
            <person name="Salamov A.A."/>
            <person name="Brown D.W."/>
            <person name="Nagy L.G."/>
            <person name="Floudas D."/>
            <person name="Held B.W."/>
            <person name="Levasseur A."/>
            <person name="Lombard V."/>
            <person name="Morin E."/>
            <person name="Otillar R."/>
            <person name="Lindquist E.A."/>
            <person name="Sun H."/>
            <person name="LaButti K.M."/>
            <person name="Schmutz J."/>
            <person name="Jabbour D."/>
            <person name="Luo H."/>
            <person name="Baker S.E."/>
            <person name="Pisabarro A.G."/>
            <person name="Walton J.D."/>
            <person name="Blanchette R.A."/>
            <person name="Henrissat B."/>
            <person name="Martin F."/>
            <person name="Cullen D."/>
            <person name="Hibbett D.S."/>
            <person name="Grigoriev I.V."/>
        </authorList>
    </citation>
    <scope>NUCLEOTIDE SEQUENCE [LARGE SCALE GENOMIC DNA]</scope>
    <source>
        <strain evidence="3">CBS 339.88</strain>
    </source>
</reference>
<dbReference type="EMBL" id="KL142378">
    <property type="protein sequence ID" value="KDR76491.1"/>
    <property type="molecule type" value="Genomic_DNA"/>
</dbReference>
<evidence type="ECO:0000313" key="2">
    <source>
        <dbReference type="EMBL" id="KDR76491.1"/>
    </source>
</evidence>
<dbReference type="OrthoDB" id="2788229at2759"/>
<accession>A0A067T056</accession>
<keyword evidence="3" id="KW-1185">Reference proteome</keyword>
<sequence length="441" mass="49862">MQDALQLTPSTKVVSNGQTSDSDSSGSETSSNGILPLELYEIILDYLPDDELSLRSCALVCHFFRLRSQKHLFRKIHIVRGWFLRPNKISLDQRFLDVIKHSPQLRNHVQILEISDHQRPKYFTDAGSWNRADHTMSEVLHLLQGLKEFKVTGHPRLNFSAWTRETRSAILYKSQFLASLSLSCIQNVPFAILRNAPALKSLALSQVMFVPEGHDRTADIDITGPTEISRLKCLQITTHGANEWRPLYLWLQDETQSIDLTSITELSLHIKFTTGMPLLEDMRAISWLLSSCSRSLKSLGLFYSKYATFYQDEIFDIGNMHSLQTLSLQGTIWNGWTLSTPHAFLQWLKANLDKVVQSRQLTLVNVIGTVDDFAAVPEADLRNPGWQGLQATILKFAQTTTVNVFIPISAACGEHTRTLLEDVLSPLRQSGFVNVDVKLDV</sequence>
<dbReference type="InterPro" id="IPR036047">
    <property type="entry name" value="F-box-like_dom_sf"/>
</dbReference>
<organism evidence="2 3">
    <name type="scientific">Galerina marginata (strain CBS 339.88)</name>
    <dbReference type="NCBI Taxonomy" id="685588"/>
    <lineage>
        <taxon>Eukaryota</taxon>
        <taxon>Fungi</taxon>
        <taxon>Dikarya</taxon>
        <taxon>Basidiomycota</taxon>
        <taxon>Agaricomycotina</taxon>
        <taxon>Agaricomycetes</taxon>
        <taxon>Agaricomycetidae</taxon>
        <taxon>Agaricales</taxon>
        <taxon>Agaricineae</taxon>
        <taxon>Strophariaceae</taxon>
        <taxon>Galerina</taxon>
    </lineage>
</organism>
<dbReference type="SUPFAM" id="SSF52047">
    <property type="entry name" value="RNI-like"/>
    <property type="match status" value="1"/>
</dbReference>
<gene>
    <name evidence="2" type="ORF">GALMADRAFT_156022</name>
</gene>
<evidence type="ECO:0000256" key="1">
    <source>
        <dbReference type="SAM" id="MobiDB-lite"/>
    </source>
</evidence>
<dbReference type="AlphaFoldDB" id="A0A067T056"/>
<feature type="compositionally biased region" description="Low complexity" evidence="1">
    <location>
        <begin position="15"/>
        <end position="31"/>
    </location>
</feature>
<dbReference type="Proteomes" id="UP000027222">
    <property type="component" value="Unassembled WGS sequence"/>
</dbReference>
<dbReference type="SUPFAM" id="SSF81383">
    <property type="entry name" value="F-box domain"/>
    <property type="match status" value="1"/>
</dbReference>
<name>A0A067T056_GALM3</name>
<evidence type="ECO:0000313" key="3">
    <source>
        <dbReference type="Proteomes" id="UP000027222"/>
    </source>
</evidence>
<evidence type="ECO:0008006" key="4">
    <source>
        <dbReference type="Google" id="ProtNLM"/>
    </source>
</evidence>
<dbReference type="HOGENOM" id="CLU_602758_0_0_1"/>
<proteinExistence type="predicted"/>